<comment type="caution">
    <text evidence="1">The sequence shown here is derived from an EMBL/GenBank/DDBJ whole genome shotgun (WGS) entry which is preliminary data.</text>
</comment>
<accession>A0A9P4L7M6</accession>
<evidence type="ECO:0000313" key="1">
    <source>
        <dbReference type="EMBL" id="KAF1844268.1"/>
    </source>
</evidence>
<keyword evidence="2" id="KW-1185">Reference proteome</keyword>
<dbReference type="AlphaFoldDB" id="A0A9P4L7M6"/>
<dbReference type="Proteomes" id="UP000800039">
    <property type="component" value="Unassembled WGS sequence"/>
</dbReference>
<dbReference type="GeneID" id="63854427"/>
<name>A0A9P4L7M6_9PLEO</name>
<organism evidence="1 2">
    <name type="scientific">Cucurbitaria berberidis CBS 394.84</name>
    <dbReference type="NCBI Taxonomy" id="1168544"/>
    <lineage>
        <taxon>Eukaryota</taxon>
        <taxon>Fungi</taxon>
        <taxon>Dikarya</taxon>
        <taxon>Ascomycota</taxon>
        <taxon>Pezizomycotina</taxon>
        <taxon>Dothideomycetes</taxon>
        <taxon>Pleosporomycetidae</taxon>
        <taxon>Pleosporales</taxon>
        <taxon>Pleosporineae</taxon>
        <taxon>Cucurbitariaceae</taxon>
        <taxon>Cucurbitaria</taxon>
    </lineage>
</organism>
<dbReference type="EMBL" id="ML976617">
    <property type="protein sequence ID" value="KAF1844268.1"/>
    <property type="molecule type" value="Genomic_DNA"/>
</dbReference>
<evidence type="ECO:0000313" key="2">
    <source>
        <dbReference type="Proteomes" id="UP000800039"/>
    </source>
</evidence>
<dbReference type="OrthoDB" id="3785113at2759"/>
<protein>
    <recommendedName>
        <fullName evidence="3">MYND-type zinc finger protein samB</fullName>
    </recommendedName>
</protein>
<evidence type="ECO:0008006" key="3">
    <source>
        <dbReference type="Google" id="ProtNLM"/>
    </source>
</evidence>
<dbReference type="RefSeq" id="XP_040786831.1">
    <property type="nucleotide sequence ID" value="XM_040937177.1"/>
</dbReference>
<proteinExistence type="predicted"/>
<gene>
    <name evidence="1" type="ORF">K460DRAFT_408560</name>
</gene>
<sequence length="467" mass="53472">MAPEPCVHCTCPGTIFCQSCCERDSDDVLQPTRWYCSPLCKAIDEPHREECPLVLSDTLFKRAEKAGEVAQALFYAFIQDTWAYDMRNVRIVRDQDGDLVTIEVIAGPGVNAGPGKESTCGRHAGGWLIKFPHTTFKSSDHEAKHAILADQNSIWAFVFMHAAIQALFEDLVDDIEKDIKEVVHFTPDNARHLVEHKGLFGVVRADREDIVYPNFDVKGDLKGIYSITLKDGTRIALDLTGAQYNLPHTPVMHWTAYLNSWVKVIKYRVPFRSHYDKHANNMVNYRCITHLTVVMEQTRYFNMLVTHSKAEIGFELKNLLEMEPEDFHSKFCLLIDQAHEYLLERPKELDEGLLIGCITDTFDLRHPNVVANALRAGMAASLRNSDLLQSLPTNISDMKLFDWENLRKLIQMHSTTVEYQEKKKAKLLLSHRCVYKMPGDWRLVFLLDTLPSSKVPDECVSENPYWK</sequence>
<reference evidence="1" key="1">
    <citation type="submission" date="2020-01" db="EMBL/GenBank/DDBJ databases">
        <authorList>
            <consortium name="DOE Joint Genome Institute"/>
            <person name="Haridas S."/>
            <person name="Albert R."/>
            <person name="Binder M."/>
            <person name="Bloem J."/>
            <person name="Labutti K."/>
            <person name="Salamov A."/>
            <person name="Andreopoulos B."/>
            <person name="Baker S.E."/>
            <person name="Barry K."/>
            <person name="Bills G."/>
            <person name="Bluhm B.H."/>
            <person name="Cannon C."/>
            <person name="Castanera R."/>
            <person name="Culley D.E."/>
            <person name="Daum C."/>
            <person name="Ezra D."/>
            <person name="Gonzalez J.B."/>
            <person name="Henrissat B."/>
            <person name="Kuo A."/>
            <person name="Liang C."/>
            <person name="Lipzen A."/>
            <person name="Lutzoni F."/>
            <person name="Magnuson J."/>
            <person name="Mondo S."/>
            <person name="Nolan M."/>
            <person name="Ohm R."/>
            <person name="Pangilinan J."/>
            <person name="Park H.-J."/>
            <person name="Ramirez L."/>
            <person name="Alfaro M."/>
            <person name="Sun H."/>
            <person name="Tritt A."/>
            <person name="Yoshinaga Y."/>
            <person name="Zwiers L.-H."/>
            <person name="Turgeon B.G."/>
            <person name="Goodwin S.B."/>
            <person name="Spatafora J.W."/>
            <person name="Crous P.W."/>
            <person name="Grigoriev I.V."/>
        </authorList>
    </citation>
    <scope>NUCLEOTIDE SEQUENCE</scope>
    <source>
        <strain evidence="1">CBS 394.84</strain>
    </source>
</reference>